<dbReference type="RefSeq" id="XP_018021114.1">
    <property type="nucleotide sequence ID" value="XM_018165625.2"/>
</dbReference>
<accession>A0A8B7P4Q0</accession>
<dbReference type="GO" id="GO:0061564">
    <property type="term" value="P:axon development"/>
    <property type="evidence" value="ECO:0007669"/>
    <property type="project" value="TreeGrafter"/>
</dbReference>
<dbReference type="PANTHER" id="PTHR19290">
    <property type="entry name" value="BASIC HELIX-LOOP-HELIX PROTEIN NEUROGENIN-RELATED"/>
    <property type="match status" value="1"/>
</dbReference>
<feature type="compositionally biased region" description="Polar residues" evidence="1">
    <location>
        <begin position="115"/>
        <end position="139"/>
    </location>
</feature>
<feature type="compositionally biased region" description="Polar residues" evidence="1">
    <location>
        <begin position="150"/>
        <end position="160"/>
    </location>
</feature>
<reference evidence="4" key="1">
    <citation type="submission" date="2025-08" db="UniProtKB">
        <authorList>
            <consortium name="RefSeq"/>
        </authorList>
    </citation>
    <scope>IDENTIFICATION</scope>
    <source>
        <tissue evidence="4">Whole organism</tissue>
    </source>
</reference>
<dbReference type="GO" id="GO:0005634">
    <property type="term" value="C:nucleus"/>
    <property type="evidence" value="ECO:0007669"/>
    <property type="project" value="TreeGrafter"/>
</dbReference>
<evidence type="ECO:0000259" key="2">
    <source>
        <dbReference type="PROSITE" id="PS50888"/>
    </source>
</evidence>
<dbReference type="GeneID" id="108677406"/>
<dbReference type="Pfam" id="PF00010">
    <property type="entry name" value="HLH"/>
    <property type="match status" value="1"/>
</dbReference>
<dbReference type="AlphaFoldDB" id="A0A8B7P4Q0"/>
<dbReference type="Proteomes" id="UP000694843">
    <property type="component" value="Unplaced"/>
</dbReference>
<dbReference type="InterPro" id="IPR050359">
    <property type="entry name" value="bHLH_transcription_factors"/>
</dbReference>
<gene>
    <name evidence="4" type="primary">LOC108677406</name>
</gene>
<evidence type="ECO:0000256" key="1">
    <source>
        <dbReference type="SAM" id="MobiDB-lite"/>
    </source>
</evidence>
<dbReference type="CDD" id="cd11428">
    <property type="entry name" value="bHLH_TS_NGN"/>
    <property type="match status" value="1"/>
</dbReference>
<name>A0A8B7P4Q0_HYAAZ</name>
<organism evidence="3 4">
    <name type="scientific">Hyalella azteca</name>
    <name type="common">Amphipod</name>
    <dbReference type="NCBI Taxonomy" id="294128"/>
    <lineage>
        <taxon>Eukaryota</taxon>
        <taxon>Metazoa</taxon>
        <taxon>Ecdysozoa</taxon>
        <taxon>Arthropoda</taxon>
        <taxon>Crustacea</taxon>
        <taxon>Multicrustacea</taxon>
        <taxon>Malacostraca</taxon>
        <taxon>Eumalacostraca</taxon>
        <taxon>Peracarida</taxon>
        <taxon>Amphipoda</taxon>
        <taxon>Senticaudata</taxon>
        <taxon>Talitrida</taxon>
        <taxon>Talitroidea</taxon>
        <taxon>Hyalellidae</taxon>
        <taxon>Hyalella</taxon>
    </lineage>
</organism>
<dbReference type="GO" id="GO:0000981">
    <property type="term" value="F:DNA-binding transcription factor activity, RNA polymerase II-specific"/>
    <property type="evidence" value="ECO:0007669"/>
    <property type="project" value="TreeGrafter"/>
</dbReference>
<dbReference type="GO" id="GO:0070888">
    <property type="term" value="F:E-box binding"/>
    <property type="evidence" value="ECO:0007669"/>
    <property type="project" value="TreeGrafter"/>
</dbReference>
<sequence length="372" mass="40557">MSSGSNSATNSPSKVSSIPNTEHKKVDDSMTNPATLPTHPLPQTEPPSAKILNSSSSAPETQPKVRPASSCSAEMSHHDTKFSSFLDSLVKKEGEDDGSDRSGESGCEEFELSTDDGQNSQDSHQFVGSRKSGSCNATSKSEDKDVNDENIINGSSEAGNKSSGGSRKRPRSPSQVARVKRCRRMKANDRERNRMHLLNTALERLRLTLPTPPDDTKLTKIETLRFAYNYIWTLSEMVRSCDLMGGSPRLPSSANFHNGSIMDNPNGFFHMGFLSNGMSPSGQDMNPMQGFYHPSNTNGAFRTQEVPQCHEMGAALNVGMVSNAPLHPQTPCEFTSPREGMAGWGTMTSSPPTYNTHPPTYSPFPPHPYQVQ</sequence>
<feature type="region of interest" description="Disordered" evidence="1">
    <location>
        <begin position="348"/>
        <end position="372"/>
    </location>
</feature>
<dbReference type="PROSITE" id="PS50888">
    <property type="entry name" value="BHLH"/>
    <property type="match status" value="1"/>
</dbReference>
<dbReference type="InterPro" id="IPR036638">
    <property type="entry name" value="HLH_DNA-bd_sf"/>
</dbReference>
<proteinExistence type="predicted"/>
<dbReference type="SUPFAM" id="SSF47459">
    <property type="entry name" value="HLH, helix-loop-helix DNA-binding domain"/>
    <property type="match status" value="1"/>
</dbReference>
<protein>
    <submittedName>
        <fullName evidence="4">Neurogenic differentiation factor 1-like</fullName>
    </submittedName>
</protein>
<dbReference type="PANTHER" id="PTHR19290:SF163">
    <property type="entry name" value="BASIC HELIX-LOOP-HELIX NEURAL TRANSCRIPTION FACTOR TAP"/>
    <property type="match status" value="1"/>
</dbReference>
<evidence type="ECO:0000313" key="4">
    <source>
        <dbReference type="RefSeq" id="XP_018021114.1"/>
    </source>
</evidence>
<feature type="compositionally biased region" description="Polar residues" evidence="1">
    <location>
        <begin position="51"/>
        <end position="60"/>
    </location>
</feature>
<feature type="region of interest" description="Disordered" evidence="1">
    <location>
        <begin position="1"/>
        <end position="179"/>
    </location>
</feature>
<dbReference type="GO" id="GO:0007423">
    <property type="term" value="P:sensory organ development"/>
    <property type="evidence" value="ECO:0007669"/>
    <property type="project" value="TreeGrafter"/>
</dbReference>
<feature type="compositionally biased region" description="Pro residues" evidence="1">
    <location>
        <begin position="360"/>
        <end position="372"/>
    </location>
</feature>
<feature type="compositionally biased region" description="Low complexity" evidence="1">
    <location>
        <begin position="1"/>
        <end position="13"/>
    </location>
</feature>
<dbReference type="GO" id="GO:0046983">
    <property type="term" value="F:protein dimerization activity"/>
    <property type="evidence" value="ECO:0007669"/>
    <property type="project" value="InterPro"/>
</dbReference>
<dbReference type="GO" id="GO:0045944">
    <property type="term" value="P:positive regulation of transcription by RNA polymerase II"/>
    <property type="evidence" value="ECO:0007669"/>
    <property type="project" value="TreeGrafter"/>
</dbReference>
<dbReference type="InterPro" id="IPR011598">
    <property type="entry name" value="bHLH_dom"/>
</dbReference>
<dbReference type="KEGG" id="hazt:108677406"/>
<feature type="compositionally biased region" description="Basic and acidic residues" evidence="1">
    <location>
        <begin position="89"/>
        <end position="103"/>
    </location>
</feature>
<feature type="domain" description="BHLH" evidence="2">
    <location>
        <begin position="182"/>
        <end position="234"/>
    </location>
</feature>
<dbReference type="SMART" id="SM00353">
    <property type="entry name" value="HLH"/>
    <property type="match status" value="1"/>
</dbReference>
<evidence type="ECO:0000313" key="3">
    <source>
        <dbReference type="Proteomes" id="UP000694843"/>
    </source>
</evidence>
<keyword evidence="3" id="KW-1185">Reference proteome</keyword>
<dbReference type="OrthoDB" id="5969565at2759"/>
<dbReference type="Gene3D" id="4.10.280.10">
    <property type="entry name" value="Helix-loop-helix DNA-binding domain"/>
    <property type="match status" value="1"/>
</dbReference>